<dbReference type="PANTHER" id="PTHR10695">
    <property type="entry name" value="DEPHOSPHO-COA KINASE-RELATED"/>
    <property type="match status" value="1"/>
</dbReference>
<dbReference type="PANTHER" id="PTHR10695:SF46">
    <property type="entry name" value="BIFUNCTIONAL COENZYME A SYNTHASE-RELATED"/>
    <property type="match status" value="1"/>
</dbReference>
<dbReference type="EMBL" id="VIRV01000009">
    <property type="protein sequence ID" value="MBY0758976.1"/>
    <property type="molecule type" value="Genomic_DNA"/>
</dbReference>
<dbReference type="SUPFAM" id="SSF52540">
    <property type="entry name" value="P-loop containing nucleoside triphosphate hydrolases"/>
    <property type="match status" value="1"/>
</dbReference>
<accession>A0ABS7L7A7</accession>
<dbReference type="Pfam" id="PF01121">
    <property type="entry name" value="CoaE"/>
    <property type="match status" value="1"/>
</dbReference>
<keyword evidence="3 5" id="KW-0808">Transferase</keyword>
<proteinExistence type="inferred from homology"/>
<dbReference type="InterPro" id="IPR027417">
    <property type="entry name" value="P-loop_NTPase"/>
</dbReference>
<evidence type="ECO:0000256" key="2">
    <source>
        <dbReference type="ARBA" id="ARBA00022840"/>
    </source>
</evidence>
<dbReference type="NCBIfam" id="TIGR00152">
    <property type="entry name" value="dephospho-CoA kinase"/>
    <property type="match status" value="1"/>
</dbReference>
<dbReference type="Gene3D" id="3.40.50.300">
    <property type="entry name" value="P-loop containing nucleotide triphosphate hydrolases"/>
    <property type="match status" value="1"/>
</dbReference>
<comment type="subcellular location">
    <subcellularLocation>
        <location evidence="3">Cytoplasm</location>
    </subcellularLocation>
</comment>
<evidence type="ECO:0000313" key="5">
    <source>
        <dbReference type="EMBL" id="MBY0758976.1"/>
    </source>
</evidence>
<feature type="binding site" evidence="3">
    <location>
        <begin position="11"/>
        <end position="16"/>
    </location>
    <ligand>
        <name>ATP</name>
        <dbReference type="ChEBI" id="CHEBI:30616"/>
    </ligand>
</feature>
<keyword evidence="1 3" id="KW-0547">Nucleotide-binding</keyword>
<comment type="similarity">
    <text evidence="3">Belongs to the CoaE family.</text>
</comment>
<comment type="pathway">
    <text evidence="3">Cofactor biosynthesis; coenzyme A biosynthesis; CoA from (R)-pantothenate: step 5/5.</text>
</comment>
<gene>
    <name evidence="3" type="primary">coaE</name>
    <name evidence="5" type="ORF">FLB61_07740</name>
</gene>
<keyword evidence="3 5" id="KW-0418">Kinase</keyword>
<name>A0ABS7L7A7_9FIRM</name>
<dbReference type="CDD" id="cd02022">
    <property type="entry name" value="DPCK"/>
    <property type="match status" value="1"/>
</dbReference>
<dbReference type="Proteomes" id="UP000779049">
    <property type="component" value="Unassembled WGS sequence"/>
</dbReference>
<dbReference type="EC" id="2.7.1.24" evidence="3 4"/>
<keyword evidence="2 3" id="KW-0067">ATP-binding</keyword>
<evidence type="ECO:0000313" key="6">
    <source>
        <dbReference type="Proteomes" id="UP000779049"/>
    </source>
</evidence>
<comment type="function">
    <text evidence="3">Catalyzes the phosphorylation of the 3'-hydroxyl group of dephosphocoenzyme A to form coenzyme A.</text>
</comment>
<reference evidence="5 6" key="1">
    <citation type="journal article" date="2020" name="New Microbes New Infect">
        <title>Sellimonas caecigallum sp. nov., description and genome sequence of a new member of the Sellimonas genus isolated from the cecum of feral chicken.</title>
        <authorList>
            <person name="Wongkuna S."/>
            <person name="Ghimire S."/>
            <person name="Antony L."/>
            <person name="Chankhamhaengdecha S."/>
            <person name="Janvilisri T."/>
            <person name="Scaria J."/>
        </authorList>
    </citation>
    <scope>NUCLEOTIDE SEQUENCE [LARGE SCALE GENOMIC DNA]</scope>
    <source>
        <strain evidence="5 6">SW451</strain>
    </source>
</reference>
<dbReference type="GO" id="GO:0004140">
    <property type="term" value="F:dephospho-CoA kinase activity"/>
    <property type="evidence" value="ECO:0007669"/>
    <property type="project" value="UniProtKB-EC"/>
</dbReference>
<keyword evidence="6" id="KW-1185">Reference proteome</keyword>
<organism evidence="5 6">
    <name type="scientific">Sellimonas caecigallum</name>
    <dbReference type="NCBI Taxonomy" id="2592333"/>
    <lineage>
        <taxon>Bacteria</taxon>
        <taxon>Bacillati</taxon>
        <taxon>Bacillota</taxon>
        <taxon>Clostridia</taxon>
        <taxon>Lachnospirales</taxon>
        <taxon>Lachnospiraceae</taxon>
        <taxon>Sellimonas</taxon>
    </lineage>
</organism>
<evidence type="ECO:0000256" key="3">
    <source>
        <dbReference type="HAMAP-Rule" id="MF_00376"/>
    </source>
</evidence>
<protein>
    <recommendedName>
        <fullName evidence="3 4">Dephospho-CoA kinase</fullName>
        <ecNumber evidence="3 4">2.7.1.24</ecNumber>
    </recommendedName>
    <alternativeName>
        <fullName evidence="3">Dephosphocoenzyme A kinase</fullName>
    </alternativeName>
</protein>
<dbReference type="PROSITE" id="PS51219">
    <property type="entry name" value="DPCK"/>
    <property type="match status" value="1"/>
</dbReference>
<comment type="caution">
    <text evidence="5">The sequence shown here is derived from an EMBL/GenBank/DDBJ whole genome shotgun (WGS) entry which is preliminary data.</text>
</comment>
<evidence type="ECO:0000256" key="1">
    <source>
        <dbReference type="ARBA" id="ARBA00022741"/>
    </source>
</evidence>
<keyword evidence="3" id="KW-0963">Cytoplasm</keyword>
<keyword evidence="3" id="KW-0173">Coenzyme A biosynthesis</keyword>
<evidence type="ECO:0000256" key="4">
    <source>
        <dbReference type="NCBIfam" id="TIGR00152"/>
    </source>
</evidence>
<dbReference type="InterPro" id="IPR001977">
    <property type="entry name" value="Depp_CoAkinase"/>
</dbReference>
<comment type="catalytic activity">
    <reaction evidence="3">
        <text>3'-dephospho-CoA + ATP = ADP + CoA + H(+)</text>
        <dbReference type="Rhea" id="RHEA:18245"/>
        <dbReference type="ChEBI" id="CHEBI:15378"/>
        <dbReference type="ChEBI" id="CHEBI:30616"/>
        <dbReference type="ChEBI" id="CHEBI:57287"/>
        <dbReference type="ChEBI" id="CHEBI:57328"/>
        <dbReference type="ChEBI" id="CHEBI:456216"/>
        <dbReference type="EC" id="2.7.1.24"/>
    </reaction>
</comment>
<dbReference type="HAMAP" id="MF_00376">
    <property type="entry name" value="Dephospho_CoA_kinase"/>
    <property type="match status" value="1"/>
</dbReference>
<sequence length="207" mass="23569">MRIIGITGGVGAGKSTVLSYMEKHCGAVICQADKTAHELEEPGEECYSRIVAQFGNSILSADGTIDRKRLGSIVFGDRVSLEKLNAIVHPAVKDRIQMRIREEKGKGTELFVIEAALLIEDHYDEICDELWYIYADEDVRRRRLKETRGYSDERIDGILKSQKSEEEFRTHCHVTVDNSGDMEETCIQIKKALQWEEMKNSGRDETR</sequence>